<dbReference type="KEGG" id="pfb:VO64_5510"/>
<organism evidence="1 2">
    <name type="scientific">Pseudomonas synxantha</name>
    <dbReference type="NCBI Taxonomy" id="47883"/>
    <lineage>
        <taxon>Bacteria</taxon>
        <taxon>Pseudomonadati</taxon>
        <taxon>Pseudomonadota</taxon>
        <taxon>Gammaproteobacteria</taxon>
        <taxon>Pseudomonadales</taxon>
        <taxon>Pseudomonadaceae</taxon>
        <taxon>Pseudomonas</taxon>
    </lineage>
</organism>
<proteinExistence type="predicted"/>
<protein>
    <submittedName>
        <fullName evidence="1">Uncharacterized protein</fullName>
    </submittedName>
</protein>
<dbReference type="EMBL" id="CP011117">
    <property type="protein sequence ID" value="AKA86056.1"/>
    <property type="molecule type" value="Genomic_DNA"/>
</dbReference>
<sequence>MAVSGRDQGRAQCHQEVTVAIGVQPAHRRGVPATVEAFVFTDKAQRRCPGQAADGGGGVQRLDAVEQALADIQLRGDGRAQMLHGGQFQQARARRGVQVGDLVVQGLGDGLHHQLMFMLFLGVGQQPLTQGLIFIRPEPATGAARQGVGGEAARVATEQSLWRGAHETVLATVDGEQVRGVAALVQAAHHRAGIEGGVQMVVDMPRQHHLVQLTPGDGVQRGVDLGLPLMPGQCAALQHIGCRGYMGGGVEQLFVDGQAFVHQCSRIAARLDHTLATQPAACGVLAEQPVGEVETGVGIRCPVGRTGLLFIEAHATQ</sequence>
<evidence type="ECO:0000313" key="1">
    <source>
        <dbReference type="EMBL" id="AKA86056.1"/>
    </source>
</evidence>
<dbReference type="AlphaFoldDB" id="A0AAU8TVN2"/>
<evidence type="ECO:0000313" key="2">
    <source>
        <dbReference type="Proteomes" id="UP000033099"/>
    </source>
</evidence>
<gene>
    <name evidence="1" type="ORF">VO64_5510</name>
</gene>
<reference evidence="1 2" key="1">
    <citation type="journal article" date="2015" name="Genome Announc.">
        <title>Complete Genome Sequence of Biocontrol Strain Pseudomonas fluorescens LBUM223.</title>
        <authorList>
            <person name="Roquigny R."/>
            <person name="Arseneault T."/>
            <person name="Gadkar V.J."/>
            <person name="Novinscak A."/>
            <person name="Joly D.L."/>
            <person name="Filion M."/>
        </authorList>
    </citation>
    <scope>NUCLEOTIDE SEQUENCE [LARGE SCALE GENOMIC DNA]</scope>
    <source>
        <strain evidence="1 2">LBUM223</strain>
    </source>
</reference>
<name>A0AAU8TVN2_9PSED</name>
<accession>A0AAU8TVN2</accession>
<dbReference type="Proteomes" id="UP000033099">
    <property type="component" value="Chromosome"/>
</dbReference>